<feature type="chain" id="PRO_5002118338" description="Aminoglycoside phosphotransferase domain-containing protein" evidence="1">
    <location>
        <begin position="19"/>
        <end position="357"/>
    </location>
</feature>
<gene>
    <name evidence="3" type="ORF">BN869_000011985_1</name>
</gene>
<dbReference type="InterPro" id="IPR002575">
    <property type="entry name" value="Aminoglycoside_PTrfase"/>
</dbReference>
<proteinExistence type="predicted"/>
<sequence>MGLSISSLLPFRWRLWLGKQLFAPIALGVTRLSWHRVAKGPLCCPPEIEAMQYIAANTNIPIPKLYGTHIHNGELFIEMEYVPGESLAVAWRDGHLTSDQNLNIAAELKQHISTLRALRPPTDLICSAFQNPATDCRIGSRFFGPLPLDEFHSLARGHCHRDDWHLISKEMEVTHQTKYKICFTHADLAPRNIMVKNGRIVAIIDWAFSGWYPEYWDYTKAHYVWNEKWYEFIPLAFPLYENELKTEAALWEKLPEPGDARYTSIPAFSRSGSVPSDAWMAQIAGRELTDLWTTPGIQSLTIKWIKTEYHASTFLLRAQLSNSFGIIYLGELADPNLREPGNRRVRMQVAQIQDTLR</sequence>
<evidence type="ECO:0000256" key="1">
    <source>
        <dbReference type="SAM" id="SignalP"/>
    </source>
</evidence>
<feature type="domain" description="Aminoglycoside phosphotransferase" evidence="2">
    <location>
        <begin position="44"/>
        <end position="227"/>
    </location>
</feature>
<keyword evidence="1" id="KW-0732">Signal</keyword>
<dbReference type="InterPro" id="IPR051678">
    <property type="entry name" value="AGP_Transferase"/>
</dbReference>
<feature type="signal peptide" evidence="1">
    <location>
        <begin position="1"/>
        <end position="18"/>
    </location>
</feature>
<reference evidence="3" key="1">
    <citation type="submission" date="2015-01" db="EMBL/GenBank/DDBJ databases">
        <authorList>
            <person name="Durling Mikael"/>
        </authorList>
    </citation>
    <scope>NUCLEOTIDE SEQUENCE</scope>
</reference>
<evidence type="ECO:0000313" key="3">
    <source>
        <dbReference type="EMBL" id="CEO55927.1"/>
    </source>
</evidence>
<dbReference type="CDD" id="cd05120">
    <property type="entry name" value="APH_ChoK_like"/>
    <property type="match status" value="1"/>
</dbReference>
<protein>
    <recommendedName>
        <fullName evidence="2">Aminoglycoside phosphotransferase domain-containing protein</fullName>
    </recommendedName>
</protein>
<dbReference type="SUPFAM" id="SSF56112">
    <property type="entry name" value="Protein kinase-like (PK-like)"/>
    <property type="match status" value="1"/>
</dbReference>
<dbReference type="Gene3D" id="3.90.1200.10">
    <property type="match status" value="1"/>
</dbReference>
<name>A0A0B7KKI4_BIOOC</name>
<dbReference type="EMBL" id="CDPU01000059">
    <property type="protein sequence ID" value="CEO55927.1"/>
    <property type="molecule type" value="Genomic_DNA"/>
</dbReference>
<evidence type="ECO:0000259" key="2">
    <source>
        <dbReference type="Pfam" id="PF01636"/>
    </source>
</evidence>
<accession>A0A0B7KKI4</accession>
<dbReference type="AlphaFoldDB" id="A0A0B7KKI4"/>
<dbReference type="Pfam" id="PF01636">
    <property type="entry name" value="APH"/>
    <property type="match status" value="1"/>
</dbReference>
<dbReference type="PANTHER" id="PTHR21310">
    <property type="entry name" value="AMINOGLYCOSIDE PHOSPHOTRANSFERASE-RELATED-RELATED"/>
    <property type="match status" value="1"/>
</dbReference>
<organism evidence="3">
    <name type="scientific">Bionectria ochroleuca</name>
    <name type="common">Gliocladium roseum</name>
    <dbReference type="NCBI Taxonomy" id="29856"/>
    <lineage>
        <taxon>Eukaryota</taxon>
        <taxon>Fungi</taxon>
        <taxon>Dikarya</taxon>
        <taxon>Ascomycota</taxon>
        <taxon>Pezizomycotina</taxon>
        <taxon>Sordariomycetes</taxon>
        <taxon>Hypocreomycetidae</taxon>
        <taxon>Hypocreales</taxon>
        <taxon>Bionectriaceae</taxon>
        <taxon>Clonostachys</taxon>
    </lineage>
</organism>
<dbReference type="PANTHER" id="PTHR21310:SF58">
    <property type="entry name" value="AMINOGLYCOSIDE PHOSPHOTRANSFERASE DOMAIN-CONTAINING PROTEIN"/>
    <property type="match status" value="1"/>
</dbReference>
<dbReference type="InterPro" id="IPR011009">
    <property type="entry name" value="Kinase-like_dom_sf"/>
</dbReference>